<name>A0AA42MA36_ACIJO</name>
<comment type="caution">
    <text evidence="1">The sequence shown here is derived from an EMBL/GenBank/DDBJ whole genome shotgun (WGS) entry which is preliminary data.</text>
</comment>
<gene>
    <name evidence="1" type="ORF">N5C97_08735</name>
</gene>
<evidence type="ECO:0000313" key="2">
    <source>
        <dbReference type="Proteomes" id="UP001160116"/>
    </source>
</evidence>
<dbReference type="InterPro" id="IPR016193">
    <property type="entry name" value="Cytidine_deaminase-like"/>
</dbReference>
<protein>
    <recommendedName>
        <fullName evidence="3">CMP/dCMP-type deaminase domain-containing protein</fullName>
    </recommendedName>
</protein>
<dbReference type="RefSeq" id="WP_279679003.1">
    <property type="nucleotide sequence ID" value="NZ_JAOCCL010000018.1"/>
</dbReference>
<accession>A0AA42MA36</accession>
<dbReference type="AlphaFoldDB" id="A0AA42MA36"/>
<proteinExistence type="predicted"/>
<dbReference type="Gene3D" id="3.40.140.10">
    <property type="entry name" value="Cytidine Deaminase, domain 2"/>
    <property type="match status" value="1"/>
</dbReference>
<organism evidence="1 2">
    <name type="scientific">Acinetobacter johnsonii</name>
    <dbReference type="NCBI Taxonomy" id="40214"/>
    <lineage>
        <taxon>Bacteria</taxon>
        <taxon>Pseudomonadati</taxon>
        <taxon>Pseudomonadota</taxon>
        <taxon>Gammaproteobacteria</taxon>
        <taxon>Moraxellales</taxon>
        <taxon>Moraxellaceae</taxon>
        <taxon>Acinetobacter</taxon>
    </lineage>
</organism>
<dbReference type="EMBL" id="JAOCCL010000018">
    <property type="protein sequence ID" value="MDH0826585.1"/>
    <property type="molecule type" value="Genomic_DNA"/>
</dbReference>
<dbReference type="SUPFAM" id="SSF53927">
    <property type="entry name" value="Cytidine deaminase-like"/>
    <property type="match status" value="1"/>
</dbReference>
<dbReference type="Proteomes" id="UP001160116">
    <property type="component" value="Unassembled WGS sequence"/>
</dbReference>
<sequence length="314" mass="35755">MKASATVRIENNILRVELIKKWVRARRGRMTVLAKATGKNKKDLYDTIFENRMSAELVNTVERKKSEIEALERECIKFFPFFLRFTRKGQGRIGKLAEKLETSSNVIRDLSKSKGDSRYRLIGYGVEGIKQAIREIENERRDHSYNHEKIDVKAYLSDEVQKKSYTLLEIMGLADMIKQQADAGNEDSAVICRRDGDKYRILSIGFDTKFNDMCKSHVCDKNDPHIHATFFASLNVPRKERNQVGQIISFAHSAPCPNCALKLIDLNIDEVYCLLEPELLGGVSALGDVGIPVYKYNLVTKSLKTINSVTKRMA</sequence>
<dbReference type="GO" id="GO:0003824">
    <property type="term" value="F:catalytic activity"/>
    <property type="evidence" value="ECO:0007669"/>
    <property type="project" value="InterPro"/>
</dbReference>
<evidence type="ECO:0008006" key="3">
    <source>
        <dbReference type="Google" id="ProtNLM"/>
    </source>
</evidence>
<evidence type="ECO:0000313" key="1">
    <source>
        <dbReference type="EMBL" id="MDH0826585.1"/>
    </source>
</evidence>
<reference evidence="1" key="1">
    <citation type="submission" date="2022-09" db="EMBL/GenBank/DDBJ databases">
        <title>Intensive care unit water sources are persistently colonized with multi-drug resistant bacteria and are the site of extensive horizontal gene transfer of antibiotic resistance genes.</title>
        <authorList>
            <person name="Diorio-Toth L."/>
        </authorList>
    </citation>
    <scope>NUCLEOTIDE SEQUENCE</scope>
    <source>
        <strain evidence="1">GD03885</strain>
    </source>
</reference>